<feature type="domain" description="HTH cro/C1-type" evidence="1">
    <location>
        <begin position="10"/>
        <end position="59"/>
    </location>
</feature>
<gene>
    <name evidence="2" type="ORF">LEA_00307</name>
</gene>
<evidence type="ECO:0000313" key="2">
    <source>
        <dbReference type="EMBL" id="EKC81471.1"/>
    </source>
</evidence>
<dbReference type="InterPro" id="IPR001387">
    <property type="entry name" value="Cro/C1-type_HTH"/>
</dbReference>
<dbReference type="GO" id="GO:0003677">
    <property type="term" value="F:DNA binding"/>
    <property type="evidence" value="ECO:0007669"/>
    <property type="project" value="InterPro"/>
</dbReference>
<protein>
    <recommendedName>
        <fullName evidence="1">HTH cro/C1-type domain-containing protein</fullName>
    </recommendedName>
</protein>
<dbReference type="Pfam" id="PF01381">
    <property type="entry name" value="HTH_3"/>
    <property type="match status" value="1"/>
</dbReference>
<dbReference type="InterPro" id="IPR010982">
    <property type="entry name" value="Lambda_DNA-bd_dom_sf"/>
</dbReference>
<accession>K1VBX4</accession>
<dbReference type="AlphaFoldDB" id="K1VBX4"/>
<organism evidence="2">
    <name type="scientific">human gut metagenome</name>
    <dbReference type="NCBI Taxonomy" id="408170"/>
    <lineage>
        <taxon>unclassified sequences</taxon>
        <taxon>metagenomes</taxon>
        <taxon>organismal metagenomes</taxon>
    </lineage>
</organism>
<sequence length="70" mass="7984">MVKNNFEKEIKIKCLEEDTTQAEIAEKAGTTGSYVSRLINKNDGIINKTFVRLLEELGYDVELTYVKKEA</sequence>
<dbReference type="Gene3D" id="1.10.260.40">
    <property type="entry name" value="lambda repressor-like DNA-binding domains"/>
    <property type="match status" value="1"/>
</dbReference>
<name>K1VBX4_9ZZZZ</name>
<evidence type="ECO:0000259" key="1">
    <source>
        <dbReference type="Pfam" id="PF01381"/>
    </source>
</evidence>
<dbReference type="EMBL" id="AJWY01000217">
    <property type="protein sequence ID" value="EKC81471.1"/>
    <property type="molecule type" value="Genomic_DNA"/>
</dbReference>
<comment type="caution">
    <text evidence="2">The sequence shown here is derived from an EMBL/GenBank/DDBJ whole genome shotgun (WGS) entry which is preliminary data.</text>
</comment>
<proteinExistence type="predicted"/>
<reference evidence="2" key="1">
    <citation type="journal article" date="2013" name="Environ. Microbiol.">
        <title>Microbiota from the distal guts of lean and obese adolescents exhibit partial functional redundancy besides clear differences in community structure.</title>
        <authorList>
            <person name="Ferrer M."/>
            <person name="Ruiz A."/>
            <person name="Lanza F."/>
            <person name="Haange S.B."/>
            <person name="Oberbach A."/>
            <person name="Till H."/>
            <person name="Bargiela R."/>
            <person name="Campoy C."/>
            <person name="Segura M.T."/>
            <person name="Richter M."/>
            <person name="von Bergen M."/>
            <person name="Seifert J."/>
            <person name="Suarez A."/>
        </authorList>
    </citation>
    <scope>NUCLEOTIDE SEQUENCE</scope>
</reference>
<dbReference type="CDD" id="cd00093">
    <property type="entry name" value="HTH_XRE"/>
    <property type="match status" value="1"/>
</dbReference>
<dbReference type="SUPFAM" id="SSF47413">
    <property type="entry name" value="lambda repressor-like DNA-binding domains"/>
    <property type="match status" value="1"/>
</dbReference>